<dbReference type="EMBL" id="NVUU01000002">
    <property type="protein sequence ID" value="PCI96123.1"/>
    <property type="molecule type" value="Genomic_DNA"/>
</dbReference>
<accession>A0A2A4YMQ9</accession>
<name>A0A2A4YMQ9_UNCAE</name>
<reference evidence="2" key="1">
    <citation type="submission" date="2017-08" db="EMBL/GenBank/DDBJ databases">
        <title>A dynamic microbial community with high functional redundancy inhabits the cold, oxic subseafloor aquifer.</title>
        <authorList>
            <person name="Tully B.J."/>
            <person name="Wheat C.G."/>
            <person name="Glazer B.T."/>
            <person name="Huber J.A."/>
        </authorList>
    </citation>
    <scope>NUCLEOTIDE SEQUENCE [LARGE SCALE GENOMIC DNA]</scope>
</reference>
<proteinExistence type="predicted"/>
<organism evidence="1 2">
    <name type="scientific">Aerophobetes bacterium</name>
    <dbReference type="NCBI Taxonomy" id="2030807"/>
    <lineage>
        <taxon>Bacteria</taxon>
        <taxon>Candidatus Aerophobota</taxon>
    </lineage>
</organism>
<sequence>MKKMGNKQYEKTIAKLVTKNDVLETELAYLNRILVEVGFAEGTKTLKETVEEVISEDAEVVRVPRNNISRNNATGSNPLF</sequence>
<evidence type="ECO:0000313" key="1">
    <source>
        <dbReference type="EMBL" id="PCI96123.1"/>
    </source>
</evidence>
<gene>
    <name evidence="1" type="ORF">COB11_00135</name>
</gene>
<protein>
    <submittedName>
        <fullName evidence="1">Uncharacterized protein</fullName>
    </submittedName>
</protein>
<dbReference type="Proteomes" id="UP000217838">
    <property type="component" value="Unassembled WGS sequence"/>
</dbReference>
<comment type="caution">
    <text evidence="1">The sequence shown here is derived from an EMBL/GenBank/DDBJ whole genome shotgun (WGS) entry which is preliminary data.</text>
</comment>
<evidence type="ECO:0000313" key="2">
    <source>
        <dbReference type="Proteomes" id="UP000217838"/>
    </source>
</evidence>
<dbReference type="AlphaFoldDB" id="A0A2A4YMQ9"/>